<keyword evidence="1" id="KW-0732">Signal</keyword>
<dbReference type="KEGG" id="asag:FGM00_01950"/>
<dbReference type="RefSeq" id="WP_138851292.1">
    <property type="nucleotide sequence ID" value="NZ_CP040710.1"/>
</dbReference>
<dbReference type="Gene3D" id="1.20.5.320">
    <property type="entry name" value="6-Phosphogluconate Dehydrogenase, domain 3"/>
    <property type="match status" value="1"/>
</dbReference>
<dbReference type="AlphaFoldDB" id="A0A5B7SPJ1"/>
<evidence type="ECO:0000313" key="2">
    <source>
        <dbReference type="EMBL" id="QCW98937.1"/>
    </source>
</evidence>
<feature type="chain" id="PRO_5023017285" evidence="1">
    <location>
        <begin position="27"/>
        <end position="212"/>
    </location>
</feature>
<sequence>MKTMMKIFTYVLMVFALTCISCTIEGEEGPIGPMGAQGEAGIDGVDGIDGADGINGVNGAGINEITIRDHNDNVLLGASSTLYRDKDGITAHFKTTNLIPNNAYTLWFVIFGDEPGPPMSIYAAGHIAGESGTEIFSAYKSVDVNFNNPQTAEVHMALRTHGPVQPGMLPSQIQTMDGGCTSGEPSGPSLYSDSDVVGYCANIQVGIHPPVN</sequence>
<dbReference type="EMBL" id="CP040710">
    <property type="protein sequence ID" value="QCW98937.1"/>
    <property type="molecule type" value="Genomic_DNA"/>
</dbReference>
<keyword evidence="2" id="KW-0176">Collagen</keyword>
<name>A0A5B7SPJ1_9FLAO</name>
<gene>
    <name evidence="2" type="ORF">FGM00_01950</name>
</gene>
<dbReference type="Proteomes" id="UP000310017">
    <property type="component" value="Chromosome"/>
</dbReference>
<protein>
    <submittedName>
        <fullName evidence="2">Collagen-like protein</fullName>
    </submittedName>
</protein>
<evidence type="ECO:0000256" key="1">
    <source>
        <dbReference type="SAM" id="SignalP"/>
    </source>
</evidence>
<dbReference type="OrthoDB" id="1436618at2"/>
<evidence type="ECO:0000313" key="3">
    <source>
        <dbReference type="Proteomes" id="UP000310017"/>
    </source>
</evidence>
<organism evidence="2 3">
    <name type="scientific">Aggregatimonas sangjinii</name>
    <dbReference type="NCBI Taxonomy" id="2583587"/>
    <lineage>
        <taxon>Bacteria</taxon>
        <taxon>Pseudomonadati</taxon>
        <taxon>Bacteroidota</taxon>
        <taxon>Flavobacteriia</taxon>
        <taxon>Flavobacteriales</taxon>
        <taxon>Flavobacteriaceae</taxon>
        <taxon>Aggregatimonas</taxon>
    </lineage>
</organism>
<feature type="signal peptide" evidence="1">
    <location>
        <begin position="1"/>
        <end position="26"/>
    </location>
</feature>
<keyword evidence="3" id="KW-1185">Reference proteome</keyword>
<accession>A0A5B7SPJ1</accession>
<reference evidence="2 3" key="1">
    <citation type="submission" date="2019-05" db="EMBL/GenBank/DDBJ databases">
        <title>Genome sequencing of F202Z8.</title>
        <authorList>
            <person name="Kwon Y.M."/>
        </authorList>
    </citation>
    <scope>NUCLEOTIDE SEQUENCE [LARGE SCALE GENOMIC DNA]</scope>
    <source>
        <strain evidence="2 3">F202Z8</strain>
    </source>
</reference>
<proteinExistence type="predicted"/>